<dbReference type="RefSeq" id="WP_307217155.1">
    <property type="nucleotide sequence ID" value="NZ_JAUSTI010000008.1"/>
</dbReference>
<dbReference type="InterPro" id="IPR013196">
    <property type="entry name" value="HTH_11"/>
</dbReference>
<comment type="caution">
    <text evidence="4">The sequence shown here is derived from an EMBL/GenBank/DDBJ whole genome shotgun (WGS) entry which is preliminary data.</text>
</comment>
<dbReference type="PROSITE" id="PS51000">
    <property type="entry name" value="HTH_DEOR_2"/>
    <property type="match status" value="1"/>
</dbReference>
<dbReference type="Pfam" id="PF25583">
    <property type="entry name" value="WCX"/>
    <property type="match status" value="1"/>
</dbReference>
<keyword evidence="2" id="KW-0804">Transcription</keyword>
<name>A0ABT9WED4_9BACL</name>
<evidence type="ECO:0000313" key="4">
    <source>
        <dbReference type="EMBL" id="MDQ0171639.1"/>
    </source>
</evidence>
<dbReference type="InterPro" id="IPR001034">
    <property type="entry name" value="DeoR_HTH"/>
</dbReference>
<dbReference type="PIRSF" id="PIRSF016838">
    <property type="entry name" value="PafC"/>
    <property type="match status" value="1"/>
</dbReference>
<dbReference type="Proteomes" id="UP001233836">
    <property type="component" value="Unassembled WGS sequence"/>
</dbReference>
<dbReference type="EMBL" id="JAUSTI010000008">
    <property type="protein sequence ID" value="MDQ0171639.1"/>
    <property type="molecule type" value="Genomic_DNA"/>
</dbReference>
<gene>
    <name evidence="4" type="ORF">J2T19_003101</name>
</gene>
<dbReference type="InterPro" id="IPR036388">
    <property type="entry name" value="WH-like_DNA-bd_sf"/>
</dbReference>
<dbReference type="InterPro" id="IPR026881">
    <property type="entry name" value="WYL_dom"/>
</dbReference>
<evidence type="ECO:0000259" key="3">
    <source>
        <dbReference type="PROSITE" id="PS51000"/>
    </source>
</evidence>
<evidence type="ECO:0000256" key="2">
    <source>
        <dbReference type="ARBA" id="ARBA00023163"/>
    </source>
</evidence>
<evidence type="ECO:0000313" key="5">
    <source>
        <dbReference type="Proteomes" id="UP001233836"/>
    </source>
</evidence>
<dbReference type="SUPFAM" id="SSF46785">
    <property type="entry name" value="Winged helix' DNA-binding domain"/>
    <property type="match status" value="1"/>
</dbReference>
<keyword evidence="1" id="KW-0805">Transcription regulation</keyword>
<feature type="domain" description="HTH deoR-type" evidence="3">
    <location>
        <begin position="2"/>
        <end position="57"/>
    </location>
</feature>
<dbReference type="Pfam" id="PF13280">
    <property type="entry name" value="WYL"/>
    <property type="match status" value="1"/>
</dbReference>
<organism evidence="4 5">
    <name type="scientific">Paenibacillus tundrae</name>
    <dbReference type="NCBI Taxonomy" id="528187"/>
    <lineage>
        <taxon>Bacteria</taxon>
        <taxon>Bacillati</taxon>
        <taxon>Bacillota</taxon>
        <taxon>Bacilli</taxon>
        <taxon>Bacillales</taxon>
        <taxon>Paenibacillaceae</taxon>
        <taxon>Paenibacillus</taxon>
    </lineage>
</organism>
<evidence type="ECO:0000256" key="1">
    <source>
        <dbReference type="ARBA" id="ARBA00023015"/>
    </source>
</evidence>
<dbReference type="InterPro" id="IPR028349">
    <property type="entry name" value="PafC-like"/>
</dbReference>
<dbReference type="Pfam" id="PF08279">
    <property type="entry name" value="HTH_11"/>
    <property type="match status" value="1"/>
</dbReference>
<dbReference type="InterPro" id="IPR057727">
    <property type="entry name" value="WCX_dom"/>
</dbReference>
<dbReference type="PANTHER" id="PTHR34580">
    <property type="match status" value="1"/>
</dbReference>
<protein>
    <submittedName>
        <fullName evidence="4">DNA-binding transcriptional regulator YafY</fullName>
    </submittedName>
</protein>
<keyword evidence="4" id="KW-0238">DNA-binding</keyword>
<proteinExistence type="predicted"/>
<dbReference type="InterPro" id="IPR051534">
    <property type="entry name" value="CBASS_pafABC_assoc_protein"/>
</dbReference>
<sequence>MKLERLISIIFKLLNHEVLSASTLAEEFQVSPRTIYRDIDVICAAGFPVVSHQGLKGGYGIIDGYKMDKSLLGSYDVNSLITVLSSLSTVFDDGRVQGTIERLQTIGSEHQSPSLSIDLETRRTEPDALPYLRTGITEYRIIQFDYINTKNERTSRRIEPIRLHFKYRNWYVYGFCLARQDYREFRLSRMMNVSLSSDTFQPHTTRIEPIVESRIQSDTTLHSQTTEVVFKVNPEALSEAMDHFQQADKQFHNDGSMTMRIAVHQPLKARWLCSFLLSLGSGAEVLEPVELRNILREELQNALKPYQKTIEEV</sequence>
<dbReference type="GO" id="GO:0003677">
    <property type="term" value="F:DNA binding"/>
    <property type="evidence" value="ECO:0007669"/>
    <property type="project" value="UniProtKB-KW"/>
</dbReference>
<reference evidence="4 5" key="1">
    <citation type="submission" date="2023-07" db="EMBL/GenBank/DDBJ databases">
        <title>Sorghum-associated microbial communities from plants grown in Nebraska, USA.</title>
        <authorList>
            <person name="Schachtman D."/>
        </authorList>
    </citation>
    <scope>NUCLEOTIDE SEQUENCE [LARGE SCALE GENOMIC DNA]</scope>
    <source>
        <strain evidence="4 5">DS1314</strain>
    </source>
</reference>
<keyword evidence="5" id="KW-1185">Reference proteome</keyword>
<dbReference type="PANTHER" id="PTHR34580:SF1">
    <property type="entry name" value="PROTEIN PAFC"/>
    <property type="match status" value="1"/>
</dbReference>
<dbReference type="PROSITE" id="PS52050">
    <property type="entry name" value="WYL"/>
    <property type="match status" value="1"/>
</dbReference>
<dbReference type="InterPro" id="IPR036390">
    <property type="entry name" value="WH_DNA-bd_sf"/>
</dbReference>
<dbReference type="Gene3D" id="1.10.10.10">
    <property type="entry name" value="Winged helix-like DNA-binding domain superfamily/Winged helix DNA-binding domain"/>
    <property type="match status" value="1"/>
</dbReference>
<accession>A0ABT9WED4</accession>